<accession>A0A5C8I4Y0</accession>
<dbReference type="RefSeq" id="WP_147894007.1">
    <property type="nucleotide sequence ID" value="NZ_BAAANR010000001.1"/>
</dbReference>
<evidence type="ECO:0000256" key="1">
    <source>
        <dbReference type="SAM" id="MobiDB-lite"/>
    </source>
</evidence>
<dbReference type="PROSITE" id="PS51257">
    <property type="entry name" value="PROKAR_LIPOPROTEIN"/>
    <property type="match status" value="1"/>
</dbReference>
<dbReference type="InterPro" id="IPR006311">
    <property type="entry name" value="TAT_signal"/>
</dbReference>
<organism evidence="3 4">
    <name type="scientific">Microbacterium hatanonis</name>
    <dbReference type="NCBI Taxonomy" id="404366"/>
    <lineage>
        <taxon>Bacteria</taxon>
        <taxon>Bacillati</taxon>
        <taxon>Actinomycetota</taxon>
        <taxon>Actinomycetes</taxon>
        <taxon>Micrococcales</taxon>
        <taxon>Microbacteriaceae</taxon>
        <taxon>Microbacterium</taxon>
    </lineage>
</organism>
<feature type="compositionally biased region" description="Pro residues" evidence="1">
    <location>
        <begin position="33"/>
        <end position="48"/>
    </location>
</feature>
<keyword evidence="4" id="KW-1185">Reference proteome</keyword>
<dbReference type="EMBL" id="VRSV01000001">
    <property type="protein sequence ID" value="TXK13349.1"/>
    <property type="molecule type" value="Genomic_DNA"/>
</dbReference>
<comment type="caution">
    <text evidence="3">The sequence shown here is derived from an EMBL/GenBank/DDBJ whole genome shotgun (WGS) entry which is preliminary data.</text>
</comment>
<evidence type="ECO:0000313" key="3">
    <source>
        <dbReference type="EMBL" id="TXK13349.1"/>
    </source>
</evidence>
<dbReference type="PROSITE" id="PS51318">
    <property type="entry name" value="TAT"/>
    <property type="match status" value="1"/>
</dbReference>
<feature type="compositionally biased region" description="Low complexity" evidence="1">
    <location>
        <begin position="49"/>
        <end position="60"/>
    </location>
</feature>
<dbReference type="OrthoDB" id="5082740at2"/>
<evidence type="ECO:0000313" key="4">
    <source>
        <dbReference type="Proteomes" id="UP000321034"/>
    </source>
</evidence>
<feature type="chain" id="PRO_5039408367" description="Nitrate ABC transporter substrate-binding protein" evidence="2">
    <location>
        <begin position="23"/>
        <end position="191"/>
    </location>
</feature>
<dbReference type="Proteomes" id="UP000321034">
    <property type="component" value="Unassembled WGS sequence"/>
</dbReference>
<evidence type="ECO:0008006" key="5">
    <source>
        <dbReference type="Google" id="ProtNLM"/>
    </source>
</evidence>
<proteinExistence type="predicted"/>
<keyword evidence="2" id="KW-0732">Signal</keyword>
<feature type="region of interest" description="Disordered" evidence="1">
    <location>
        <begin position="30"/>
        <end position="60"/>
    </location>
</feature>
<protein>
    <recommendedName>
        <fullName evidence="5">Nitrate ABC transporter substrate-binding protein</fullName>
    </recommendedName>
</protein>
<evidence type="ECO:0000256" key="2">
    <source>
        <dbReference type="SAM" id="SignalP"/>
    </source>
</evidence>
<gene>
    <name evidence="3" type="ORF">FVP77_08070</name>
</gene>
<name>A0A5C8I4Y0_9MICO</name>
<sequence length="191" mass="19457">MTAVRRSILATLSLGATSLVLAACVAAPAATPTTPPPSSSPSTPPAASPQPSASATSDADATCASILPAPTVADFEELGWTAQEGPFYAGGVELADGIQCTWGDYSVATDHVQIYGWAPITDAAASTAKNELLSGGWRSEESADGLYITESADTAIATDAEGYGITYLFGDGWVTISDTKQGLLLIERPAS</sequence>
<reference evidence="3 4" key="1">
    <citation type="submission" date="2019-08" db="EMBL/GenBank/DDBJ databases">
        <authorList>
            <person name="Dong K."/>
        </authorList>
    </citation>
    <scope>NUCLEOTIDE SEQUENCE [LARGE SCALE GENOMIC DNA]</scope>
    <source>
        <strain evidence="3 4">JCM14558</strain>
    </source>
</reference>
<feature type="signal peptide" evidence="2">
    <location>
        <begin position="1"/>
        <end position="22"/>
    </location>
</feature>
<dbReference type="AlphaFoldDB" id="A0A5C8I4Y0"/>